<sequence length="256" mass="27010">MPTRFHDKHRRAKRASRRLQLAFWLSLLLAHLGYTSVFFLPLIGLVTLGKSSHPIIASGGVIGFLAMPAIISLIAALYPTSRILTAYRTMRRTLDAMTVDEQAASLGATPARPNNDPAERRYTNLIAELSLAADIDEPDAYVLRDDHSINAFALLPLPSARARSTTSAATNCKPSSPTNSATSKTATPPSTTASPPCFPAITATEAACNSAATATPCAASHDPAGKTCTTASPTTTAKNRNSPSSRRVCASPCNTC</sequence>
<dbReference type="EMBL" id="UFUW01000001">
    <property type="protein sequence ID" value="SUX18555.1"/>
    <property type="molecule type" value="Genomic_DNA"/>
</dbReference>
<keyword evidence="4" id="KW-1185">Reference proteome</keyword>
<proteinExistence type="predicted"/>
<feature type="region of interest" description="Disordered" evidence="1">
    <location>
        <begin position="217"/>
        <end position="245"/>
    </location>
</feature>
<accession>A0A381DZ68</accession>
<evidence type="ECO:0000256" key="2">
    <source>
        <dbReference type="SAM" id="Phobius"/>
    </source>
</evidence>
<feature type="transmembrane region" description="Helical" evidence="2">
    <location>
        <begin position="55"/>
        <end position="78"/>
    </location>
</feature>
<keyword evidence="2" id="KW-0812">Transmembrane</keyword>
<keyword evidence="2" id="KW-1133">Transmembrane helix</keyword>
<keyword evidence="2" id="KW-0472">Membrane</keyword>
<dbReference type="Proteomes" id="UP000254572">
    <property type="component" value="Unassembled WGS sequence"/>
</dbReference>
<name>A0A381DZ68_9GAMM</name>
<evidence type="ECO:0000313" key="3">
    <source>
        <dbReference type="EMBL" id="SUX18555.1"/>
    </source>
</evidence>
<reference evidence="3 4" key="1">
    <citation type="submission" date="2018-06" db="EMBL/GenBank/DDBJ databases">
        <authorList>
            <consortium name="Pathogen Informatics"/>
            <person name="Doyle S."/>
        </authorList>
    </citation>
    <scope>NUCLEOTIDE SEQUENCE [LARGE SCALE GENOMIC DNA]</scope>
    <source>
        <strain evidence="3 4">NCTC13294</strain>
    </source>
</reference>
<feature type="region of interest" description="Disordered" evidence="1">
    <location>
        <begin position="165"/>
        <end position="193"/>
    </location>
</feature>
<gene>
    <name evidence="3" type="ORF">NCTC13294_00298</name>
</gene>
<feature type="compositionally biased region" description="Low complexity" evidence="1">
    <location>
        <begin position="227"/>
        <end position="236"/>
    </location>
</feature>
<evidence type="ECO:0000313" key="4">
    <source>
        <dbReference type="Proteomes" id="UP000254572"/>
    </source>
</evidence>
<organism evidence="3 4">
    <name type="scientific">Cardiobacterium valvarum</name>
    <dbReference type="NCBI Taxonomy" id="194702"/>
    <lineage>
        <taxon>Bacteria</taxon>
        <taxon>Pseudomonadati</taxon>
        <taxon>Pseudomonadota</taxon>
        <taxon>Gammaproteobacteria</taxon>
        <taxon>Cardiobacteriales</taxon>
        <taxon>Cardiobacteriaceae</taxon>
        <taxon>Cardiobacterium</taxon>
    </lineage>
</organism>
<feature type="transmembrane region" description="Helical" evidence="2">
    <location>
        <begin position="21"/>
        <end position="43"/>
    </location>
</feature>
<protein>
    <submittedName>
        <fullName evidence="3">Uncharacterized protein</fullName>
    </submittedName>
</protein>
<evidence type="ECO:0000256" key="1">
    <source>
        <dbReference type="SAM" id="MobiDB-lite"/>
    </source>
</evidence>
<dbReference type="AlphaFoldDB" id="A0A381DZ68"/>